<evidence type="ECO:0000256" key="1">
    <source>
        <dbReference type="SAM" id="SignalP"/>
    </source>
</evidence>
<dbReference type="VEuPathDB" id="MicrosporidiaDB:DI09_399p10"/>
<name>A0A098VUH6_9MICR</name>
<gene>
    <name evidence="2" type="ORF">DI09_399p10</name>
</gene>
<dbReference type="RefSeq" id="XP_013237762.1">
    <property type="nucleotide sequence ID" value="XM_013382308.1"/>
</dbReference>
<keyword evidence="3" id="KW-1185">Reference proteome</keyword>
<accession>A0A098VUH6</accession>
<comment type="caution">
    <text evidence="2">The sequence shown here is derived from an EMBL/GenBank/DDBJ whole genome shotgun (WGS) entry which is preliminary data.</text>
</comment>
<feature type="chain" id="PRO_5001942044" evidence="1">
    <location>
        <begin position="19"/>
        <end position="192"/>
    </location>
</feature>
<feature type="non-terminal residue" evidence="2">
    <location>
        <position position="192"/>
    </location>
</feature>
<dbReference type="Proteomes" id="UP000029725">
    <property type="component" value="Unassembled WGS sequence"/>
</dbReference>
<protein>
    <submittedName>
        <fullName evidence="2">Uncharacterized protein</fullName>
    </submittedName>
</protein>
<dbReference type="AlphaFoldDB" id="A0A098VUH6"/>
<sequence>MKALITLAFILLVPSVLNQNLKIEDLSQFIAGDFTPRVFEGQSRRDANQAMKAIFSLSKQNLVKEAYSINSEVYDKIMDTIRQVSNFNSSEIYQKAKNLKILPSNTDLKSFGNETNSVVFYCGSKEHAMLCEIFKIASPDPKPEYLWKVLIYNSGDELEYHPEYHVGPRKQYSPVVIYEGPPFLINEAWVEA</sequence>
<evidence type="ECO:0000313" key="3">
    <source>
        <dbReference type="Proteomes" id="UP000029725"/>
    </source>
</evidence>
<dbReference type="HOGENOM" id="CLU_1424668_0_0_1"/>
<organism evidence="2 3">
    <name type="scientific">Mitosporidium daphniae</name>
    <dbReference type="NCBI Taxonomy" id="1485682"/>
    <lineage>
        <taxon>Eukaryota</taxon>
        <taxon>Fungi</taxon>
        <taxon>Fungi incertae sedis</taxon>
        <taxon>Microsporidia</taxon>
        <taxon>Mitosporidium</taxon>
    </lineage>
</organism>
<dbReference type="GeneID" id="25259788"/>
<proteinExistence type="predicted"/>
<keyword evidence="1" id="KW-0732">Signal</keyword>
<evidence type="ECO:0000313" key="2">
    <source>
        <dbReference type="EMBL" id="KGG51326.1"/>
    </source>
</evidence>
<dbReference type="EMBL" id="JMKJ01000329">
    <property type="protein sequence ID" value="KGG51326.1"/>
    <property type="molecule type" value="Genomic_DNA"/>
</dbReference>
<feature type="signal peptide" evidence="1">
    <location>
        <begin position="1"/>
        <end position="18"/>
    </location>
</feature>
<reference evidence="2 3" key="1">
    <citation type="submission" date="2014-04" db="EMBL/GenBank/DDBJ databases">
        <title>A new species of microsporidia sheds light on the evolution of extreme parasitism.</title>
        <authorList>
            <person name="Haag K.L."/>
            <person name="James T.Y."/>
            <person name="Larsson R."/>
            <person name="Schaer T.M."/>
            <person name="Refardt D."/>
            <person name="Pombert J.-F."/>
            <person name="Ebert D."/>
        </authorList>
    </citation>
    <scope>NUCLEOTIDE SEQUENCE [LARGE SCALE GENOMIC DNA]</scope>
    <source>
        <strain evidence="2 3">UGP3</strain>
        <tissue evidence="2">Spores</tissue>
    </source>
</reference>